<evidence type="ECO:0000256" key="7">
    <source>
        <dbReference type="ARBA" id="ARBA00023136"/>
    </source>
</evidence>
<feature type="transmembrane region" description="Helical" evidence="8">
    <location>
        <begin position="140"/>
        <end position="165"/>
    </location>
</feature>
<reference evidence="10 11" key="1">
    <citation type="submission" date="2022-05" db="EMBL/GenBank/DDBJ databases">
        <title>Sporolactobacillus sp nov CPB3-1, isolated from tree bark (Mangifera indica L.).</title>
        <authorList>
            <person name="Phuengjayaem S."/>
            <person name="Tanasupawat S."/>
        </authorList>
    </citation>
    <scope>NUCLEOTIDE SEQUENCE [LARGE SCALE GENOMIC DNA]</scope>
    <source>
        <strain evidence="10 11">CPB3-1</strain>
    </source>
</reference>
<evidence type="ECO:0000259" key="9">
    <source>
        <dbReference type="PROSITE" id="PS50928"/>
    </source>
</evidence>
<dbReference type="RefSeq" id="WP_249099943.1">
    <property type="nucleotide sequence ID" value="NZ_JAMAST010000005.1"/>
</dbReference>
<keyword evidence="11" id="KW-1185">Reference proteome</keyword>
<proteinExistence type="inferred from homology"/>
<evidence type="ECO:0000256" key="1">
    <source>
        <dbReference type="ARBA" id="ARBA00004651"/>
    </source>
</evidence>
<keyword evidence="4 8" id="KW-0812">Transmembrane</keyword>
<dbReference type="CDD" id="cd06261">
    <property type="entry name" value="TM_PBP2"/>
    <property type="match status" value="1"/>
</dbReference>
<keyword evidence="2 8" id="KW-0813">Transport</keyword>
<evidence type="ECO:0000313" key="11">
    <source>
        <dbReference type="Proteomes" id="UP001203004"/>
    </source>
</evidence>
<evidence type="ECO:0000256" key="8">
    <source>
        <dbReference type="RuleBase" id="RU363032"/>
    </source>
</evidence>
<gene>
    <name evidence="10" type="ORF">M3N64_06565</name>
</gene>
<evidence type="ECO:0000256" key="2">
    <source>
        <dbReference type="ARBA" id="ARBA00022448"/>
    </source>
</evidence>
<dbReference type="Gene3D" id="1.10.3720.10">
    <property type="entry name" value="MetI-like"/>
    <property type="match status" value="1"/>
</dbReference>
<dbReference type="InterPro" id="IPR043429">
    <property type="entry name" value="ArtM/GltK/GlnP/TcyL/YhdX-like"/>
</dbReference>
<organism evidence="10 11">
    <name type="scientific">Sporolactobacillus mangiferae</name>
    <dbReference type="NCBI Taxonomy" id="2940498"/>
    <lineage>
        <taxon>Bacteria</taxon>
        <taxon>Bacillati</taxon>
        <taxon>Bacillota</taxon>
        <taxon>Bacilli</taxon>
        <taxon>Bacillales</taxon>
        <taxon>Sporolactobacillaceae</taxon>
        <taxon>Sporolactobacillus</taxon>
    </lineage>
</organism>
<dbReference type="PROSITE" id="PS50928">
    <property type="entry name" value="ABC_TM1"/>
    <property type="match status" value="1"/>
</dbReference>
<keyword evidence="6 8" id="KW-1133">Transmembrane helix</keyword>
<accession>A0ABT0M9Q4</accession>
<dbReference type="Proteomes" id="UP001203004">
    <property type="component" value="Unassembled WGS sequence"/>
</dbReference>
<evidence type="ECO:0000256" key="4">
    <source>
        <dbReference type="ARBA" id="ARBA00022692"/>
    </source>
</evidence>
<dbReference type="SUPFAM" id="SSF161098">
    <property type="entry name" value="MetI-like"/>
    <property type="match status" value="1"/>
</dbReference>
<comment type="subcellular location">
    <subcellularLocation>
        <location evidence="1 8">Cell membrane</location>
        <topology evidence="1 8">Multi-pass membrane protein</topology>
    </subcellularLocation>
</comment>
<comment type="caution">
    <text evidence="10">The sequence shown here is derived from an EMBL/GenBank/DDBJ whole genome shotgun (WGS) entry which is preliminary data.</text>
</comment>
<dbReference type="EMBL" id="JAMAST010000005">
    <property type="protein sequence ID" value="MCL1631611.1"/>
    <property type="molecule type" value="Genomic_DNA"/>
</dbReference>
<dbReference type="PANTHER" id="PTHR30614">
    <property type="entry name" value="MEMBRANE COMPONENT OF AMINO ACID ABC TRANSPORTER"/>
    <property type="match status" value="1"/>
</dbReference>
<dbReference type="Pfam" id="PF00528">
    <property type="entry name" value="BPD_transp_1"/>
    <property type="match status" value="1"/>
</dbReference>
<name>A0ABT0M9Q4_9BACL</name>
<evidence type="ECO:0000256" key="6">
    <source>
        <dbReference type="ARBA" id="ARBA00022989"/>
    </source>
</evidence>
<dbReference type="InterPro" id="IPR010065">
    <property type="entry name" value="AA_ABC_transptr_permease_3TM"/>
</dbReference>
<keyword evidence="7 8" id="KW-0472">Membrane</keyword>
<feature type="domain" description="ABC transmembrane type-1" evidence="9">
    <location>
        <begin position="19"/>
        <end position="215"/>
    </location>
</feature>
<dbReference type="InterPro" id="IPR000515">
    <property type="entry name" value="MetI-like"/>
</dbReference>
<dbReference type="NCBIfam" id="TIGR01726">
    <property type="entry name" value="HEQRo_perm_3TM"/>
    <property type="match status" value="1"/>
</dbReference>
<keyword evidence="3" id="KW-1003">Cell membrane</keyword>
<evidence type="ECO:0000256" key="3">
    <source>
        <dbReference type="ARBA" id="ARBA00022475"/>
    </source>
</evidence>
<dbReference type="PANTHER" id="PTHR30614:SF0">
    <property type="entry name" value="L-CYSTINE TRANSPORT SYSTEM PERMEASE PROTEIN TCYL"/>
    <property type="match status" value="1"/>
</dbReference>
<protein>
    <submittedName>
        <fullName evidence="10">Amino acid ABC transporter permease</fullName>
    </submittedName>
</protein>
<feature type="transmembrane region" description="Helical" evidence="8">
    <location>
        <begin position="55"/>
        <end position="78"/>
    </location>
</feature>
<comment type="similarity">
    <text evidence="8">Belongs to the binding-protein-dependent transport system permease family.</text>
</comment>
<feature type="transmembrane region" description="Helical" evidence="8">
    <location>
        <begin position="20"/>
        <end position="43"/>
    </location>
</feature>
<feature type="transmembrane region" description="Helical" evidence="8">
    <location>
        <begin position="196"/>
        <end position="218"/>
    </location>
</feature>
<sequence>MSLNTDFMGKVAQTAIQGVPVTLQIVLVALLISLPIGCLFALIRIYRIKGLEQLVKLYVSFVRGTPIIAQILIVYSAFPSLLNMFIGKVAFSINPIYYAYIVFTLNSIATLTEVFRSALQTVDKGQMEAGLMVGMQPRQTFWRIIFPQALISALPNITNAALYLIKNSSLAFIMSVKDITAIAKTEAAFNYNFLEAYLVVWVYYLIICYSAEVIFYLLERYFSKFRRSTKKTTFFNWKPLSIRQPDLSADADLAKGGRDEHAQNRPFKKRL</sequence>
<dbReference type="InterPro" id="IPR035906">
    <property type="entry name" value="MetI-like_sf"/>
</dbReference>
<keyword evidence="5" id="KW-0029">Amino-acid transport</keyword>
<feature type="transmembrane region" description="Helical" evidence="8">
    <location>
        <begin position="98"/>
        <end position="119"/>
    </location>
</feature>
<evidence type="ECO:0000256" key="5">
    <source>
        <dbReference type="ARBA" id="ARBA00022970"/>
    </source>
</evidence>
<evidence type="ECO:0000313" key="10">
    <source>
        <dbReference type="EMBL" id="MCL1631611.1"/>
    </source>
</evidence>